<organism evidence="3 4">
    <name type="scientific">Drosophila ananassae</name>
    <name type="common">Fruit fly</name>
    <dbReference type="NCBI Taxonomy" id="7217"/>
    <lineage>
        <taxon>Eukaryota</taxon>
        <taxon>Metazoa</taxon>
        <taxon>Ecdysozoa</taxon>
        <taxon>Arthropoda</taxon>
        <taxon>Hexapoda</taxon>
        <taxon>Insecta</taxon>
        <taxon>Pterygota</taxon>
        <taxon>Neoptera</taxon>
        <taxon>Endopterygota</taxon>
        <taxon>Diptera</taxon>
        <taxon>Brachycera</taxon>
        <taxon>Muscomorpha</taxon>
        <taxon>Ephydroidea</taxon>
        <taxon>Drosophilidae</taxon>
        <taxon>Drosophila</taxon>
        <taxon>Sophophora</taxon>
    </lineage>
</organism>
<protein>
    <recommendedName>
        <fullName evidence="2">BACK domain-containing protein</fullName>
    </recommendedName>
</protein>
<dbReference type="InterPro" id="IPR011705">
    <property type="entry name" value="BACK"/>
</dbReference>
<dbReference type="InParanoid" id="B3MRH0"/>
<feature type="region of interest" description="Disordered" evidence="1">
    <location>
        <begin position="494"/>
        <end position="519"/>
    </location>
</feature>
<dbReference type="Gene3D" id="1.25.40.420">
    <property type="match status" value="1"/>
</dbReference>
<evidence type="ECO:0000313" key="3">
    <source>
        <dbReference type="EMBL" id="EDV34375.1"/>
    </source>
</evidence>
<feature type="compositionally biased region" description="Basic and acidic residues" evidence="1">
    <location>
        <begin position="1"/>
        <end position="12"/>
    </location>
</feature>
<dbReference type="GeneID" id="6503964"/>
<proteinExistence type="predicted"/>
<dbReference type="AlphaFoldDB" id="B3MRH0"/>
<name>B3MRH0_DROAN</name>
<dbReference type="STRING" id="7217.B3MRH0"/>
<evidence type="ECO:0000259" key="2">
    <source>
        <dbReference type="SMART" id="SM00875"/>
    </source>
</evidence>
<feature type="compositionally biased region" description="Basic and acidic residues" evidence="1">
    <location>
        <begin position="494"/>
        <end position="506"/>
    </location>
</feature>
<dbReference type="OMA" id="YQHRFTA"/>
<feature type="compositionally biased region" description="Polar residues" evidence="1">
    <location>
        <begin position="47"/>
        <end position="67"/>
    </location>
</feature>
<reference evidence="3 4" key="1">
    <citation type="journal article" date="2007" name="Nature">
        <title>Evolution of genes and genomes on the Drosophila phylogeny.</title>
        <authorList>
            <consortium name="Drosophila 12 Genomes Consortium"/>
            <person name="Clark A.G."/>
            <person name="Eisen M.B."/>
            <person name="Smith D.R."/>
            <person name="Bergman C.M."/>
            <person name="Oliver B."/>
            <person name="Markow T.A."/>
            <person name="Kaufman T.C."/>
            <person name="Kellis M."/>
            <person name="Gelbart W."/>
            <person name="Iyer V.N."/>
            <person name="Pollard D.A."/>
            <person name="Sackton T.B."/>
            <person name="Larracuente A.M."/>
            <person name="Singh N.D."/>
            <person name="Abad J.P."/>
            <person name="Abt D.N."/>
            <person name="Adryan B."/>
            <person name="Aguade M."/>
            <person name="Akashi H."/>
            <person name="Anderson W.W."/>
            <person name="Aquadro C.F."/>
            <person name="Ardell D.H."/>
            <person name="Arguello R."/>
            <person name="Artieri C.G."/>
            <person name="Barbash D.A."/>
            <person name="Barker D."/>
            <person name="Barsanti P."/>
            <person name="Batterham P."/>
            <person name="Batzoglou S."/>
            <person name="Begun D."/>
            <person name="Bhutkar A."/>
            <person name="Blanco E."/>
            <person name="Bosak S.A."/>
            <person name="Bradley R.K."/>
            <person name="Brand A.D."/>
            <person name="Brent M.R."/>
            <person name="Brooks A.N."/>
            <person name="Brown R.H."/>
            <person name="Butlin R.K."/>
            <person name="Caggese C."/>
            <person name="Calvi B.R."/>
            <person name="Bernardo de Carvalho A."/>
            <person name="Caspi A."/>
            <person name="Castrezana S."/>
            <person name="Celniker S.E."/>
            <person name="Chang J.L."/>
            <person name="Chapple C."/>
            <person name="Chatterji S."/>
            <person name="Chinwalla A."/>
            <person name="Civetta A."/>
            <person name="Clifton S.W."/>
            <person name="Comeron J.M."/>
            <person name="Costello J.C."/>
            <person name="Coyne J.A."/>
            <person name="Daub J."/>
            <person name="David R.G."/>
            <person name="Delcher A.L."/>
            <person name="Delehaunty K."/>
            <person name="Do C.B."/>
            <person name="Ebling H."/>
            <person name="Edwards K."/>
            <person name="Eickbush T."/>
            <person name="Evans J.D."/>
            <person name="Filipski A."/>
            <person name="Findeiss S."/>
            <person name="Freyhult E."/>
            <person name="Fulton L."/>
            <person name="Fulton R."/>
            <person name="Garcia A.C."/>
            <person name="Gardiner A."/>
            <person name="Garfield D.A."/>
            <person name="Garvin B.E."/>
            <person name="Gibson G."/>
            <person name="Gilbert D."/>
            <person name="Gnerre S."/>
            <person name="Godfrey J."/>
            <person name="Good R."/>
            <person name="Gotea V."/>
            <person name="Gravely B."/>
            <person name="Greenberg A.J."/>
            <person name="Griffiths-Jones S."/>
            <person name="Gross S."/>
            <person name="Guigo R."/>
            <person name="Gustafson E.A."/>
            <person name="Haerty W."/>
            <person name="Hahn M.W."/>
            <person name="Halligan D.L."/>
            <person name="Halpern A.L."/>
            <person name="Halter G.M."/>
            <person name="Han M.V."/>
            <person name="Heger A."/>
            <person name="Hillier L."/>
            <person name="Hinrichs A.S."/>
            <person name="Holmes I."/>
            <person name="Hoskins R.A."/>
            <person name="Hubisz M.J."/>
            <person name="Hultmark D."/>
            <person name="Huntley M.A."/>
            <person name="Jaffe D.B."/>
            <person name="Jagadeeshan S."/>
            <person name="Jeck W.R."/>
            <person name="Johnson J."/>
            <person name="Jones C.D."/>
            <person name="Jordan W.C."/>
            <person name="Karpen G.H."/>
            <person name="Kataoka E."/>
            <person name="Keightley P.D."/>
            <person name="Kheradpour P."/>
            <person name="Kirkness E.F."/>
            <person name="Koerich L.B."/>
            <person name="Kristiansen K."/>
            <person name="Kudrna D."/>
            <person name="Kulathinal R.J."/>
            <person name="Kumar S."/>
            <person name="Kwok R."/>
            <person name="Lander E."/>
            <person name="Langley C.H."/>
            <person name="Lapoint R."/>
            <person name="Lazzaro B.P."/>
            <person name="Lee S.J."/>
            <person name="Levesque L."/>
            <person name="Li R."/>
            <person name="Lin C.F."/>
            <person name="Lin M.F."/>
            <person name="Lindblad-Toh K."/>
            <person name="Llopart A."/>
            <person name="Long M."/>
            <person name="Low L."/>
            <person name="Lozovsky E."/>
            <person name="Lu J."/>
            <person name="Luo M."/>
            <person name="Machado C.A."/>
            <person name="Makalowski W."/>
            <person name="Marzo M."/>
            <person name="Matsuda M."/>
            <person name="Matzkin L."/>
            <person name="McAllister B."/>
            <person name="McBride C.S."/>
            <person name="McKernan B."/>
            <person name="McKernan K."/>
            <person name="Mendez-Lago M."/>
            <person name="Minx P."/>
            <person name="Mollenhauer M.U."/>
            <person name="Montooth K."/>
            <person name="Mount S.M."/>
            <person name="Mu X."/>
            <person name="Myers E."/>
            <person name="Negre B."/>
            <person name="Newfeld S."/>
            <person name="Nielsen R."/>
            <person name="Noor M.A."/>
            <person name="O'Grady P."/>
            <person name="Pachter L."/>
            <person name="Papaceit M."/>
            <person name="Parisi M.J."/>
            <person name="Parisi M."/>
            <person name="Parts L."/>
            <person name="Pedersen J.S."/>
            <person name="Pesole G."/>
            <person name="Phillippy A.M."/>
            <person name="Ponting C.P."/>
            <person name="Pop M."/>
            <person name="Porcelli D."/>
            <person name="Powell J.R."/>
            <person name="Prohaska S."/>
            <person name="Pruitt K."/>
            <person name="Puig M."/>
            <person name="Quesneville H."/>
            <person name="Ram K.R."/>
            <person name="Rand D."/>
            <person name="Rasmussen M.D."/>
            <person name="Reed L.K."/>
            <person name="Reenan R."/>
            <person name="Reily A."/>
            <person name="Remington K.A."/>
            <person name="Rieger T.T."/>
            <person name="Ritchie M.G."/>
            <person name="Robin C."/>
            <person name="Rogers Y.H."/>
            <person name="Rohde C."/>
            <person name="Rozas J."/>
            <person name="Rubenfield M.J."/>
            <person name="Ruiz A."/>
            <person name="Russo S."/>
            <person name="Salzberg S.L."/>
            <person name="Sanchez-Gracia A."/>
            <person name="Saranga D.J."/>
            <person name="Sato H."/>
            <person name="Schaeffer S.W."/>
            <person name="Schatz M.C."/>
            <person name="Schlenke T."/>
            <person name="Schwartz R."/>
            <person name="Segarra C."/>
            <person name="Singh R.S."/>
            <person name="Sirot L."/>
            <person name="Sirota M."/>
            <person name="Sisneros N.B."/>
            <person name="Smith C.D."/>
            <person name="Smith T.F."/>
            <person name="Spieth J."/>
            <person name="Stage D.E."/>
            <person name="Stark A."/>
            <person name="Stephan W."/>
            <person name="Strausberg R.L."/>
            <person name="Strempel S."/>
            <person name="Sturgill D."/>
            <person name="Sutton G."/>
            <person name="Sutton G.G."/>
            <person name="Tao W."/>
            <person name="Teichmann S."/>
            <person name="Tobari Y.N."/>
            <person name="Tomimura Y."/>
            <person name="Tsolas J.M."/>
            <person name="Valente V.L."/>
            <person name="Venter E."/>
            <person name="Venter J.C."/>
            <person name="Vicario S."/>
            <person name="Vieira F.G."/>
            <person name="Vilella A.J."/>
            <person name="Villasante A."/>
            <person name="Walenz B."/>
            <person name="Wang J."/>
            <person name="Wasserman M."/>
            <person name="Watts T."/>
            <person name="Wilson D."/>
            <person name="Wilson R.K."/>
            <person name="Wing R.A."/>
            <person name="Wolfner M.F."/>
            <person name="Wong A."/>
            <person name="Wong G.K."/>
            <person name="Wu C.I."/>
            <person name="Wu G."/>
            <person name="Yamamoto D."/>
            <person name="Yang H.P."/>
            <person name="Yang S.P."/>
            <person name="Yorke J.A."/>
            <person name="Yoshida K."/>
            <person name="Zdobnov E."/>
            <person name="Zhang P."/>
            <person name="Zhang Y."/>
            <person name="Zimin A.V."/>
            <person name="Baldwin J."/>
            <person name="Abdouelleil A."/>
            <person name="Abdulkadir J."/>
            <person name="Abebe A."/>
            <person name="Abera B."/>
            <person name="Abreu J."/>
            <person name="Acer S.C."/>
            <person name="Aftuck L."/>
            <person name="Alexander A."/>
            <person name="An P."/>
            <person name="Anderson E."/>
            <person name="Anderson S."/>
            <person name="Arachi H."/>
            <person name="Azer M."/>
            <person name="Bachantsang P."/>
            <person name="Barry A."/>
            <person name="Bayul T."/>
            <person name="Berlin A."/>
            <person name="Bessette D."/>
            <person name="Bloom T."/>
            <person name="Blye J."/>
            <person name="Boguslavskiy L."/>
            <person name="Bonnet C."/>
            <person name="Boukhgalter B."/>
            <person name="Bourzgui I."/>
            <person name="Brown A."/>
            <person name="Cahill P."/>
            <person name="Channer S."/>
            <person name="Cheshatsang Y."/>
            <person name="Chuda L."/>
            <person name="Citroen M."/>
            <person name="Collymore A."/>
            <person name="Cooke P."/>
            <person name="Costello M."/>
            <person name="D'Aco K."/>
            <person name="Daza R."/>
            <person name="De Haan G."/>
            <person name="DeGray S."/>
            <person name="DeMaso C."/>
            <person name="Dhargay N."/>
            <person name="Dooley K."/>
            <person name="Dooley E."/>
            <person name="Doricent M."/>
            <person name="Dorje P."/>
            <person name="Dorjee K."/>
            <person name="Dupes A."/>
            <person name="Elong R."/>
            <person name="Falk J."/>
            <person name="Farina A."/>
            <person name="Faro S."/>
            <person name="Ferguson D."/>
            <person name="Fisher S."/>
            <person name="Foley C.D."/>
            <person name="Franke A."/>
            <person name="Friedrich D."/>
            <person name="Gadbois L."/>
            <person name="Gearin G."/>
            <person name="Gearin C.R."/>
            <person name="Giannoukos G."/>
            <person name="Goode T."/>
            <person name="Graham J."/>
            <person name="Grandbois E."/>
            <person name="Grewal S."/>
            <person name="Gyaltsen K."/>
            <person name="Hafez N."/>
            <person name="Hagos B."/>
            <person name="Hall J."/>
            <person name="Henson C."/>
            <person name="Hollinger A."/>
            <person name="Honan T."/>
            <person name="Huard M.D."/>
            <person name="Hughes L."/>
            <person name="Hurhula B."/>
            <person name="Husby M.E."/>
            <person name="Kamat A."/>
            <person name="Kanga B."/>
            <person name="Kashin S."/>
            <person name="Khazanovich D."/>
            <person name="Kisner P."/>
            <person name="Lance K."/>
            <person name="Lara M."/>
            <person name="Lee W."/>
            <person name="Lennon N."/>
            <person name="Letendre F."/>
            <person name="LeVine R."/>
            <person name="Lipovsky A."/>
            <person name="Liu X."/>
            <person name="Liu J."/>
            <person name="Liu S."/>
            <person name="Lokyitsang T."/>
            <person name="Lokyitsang Y."/>
            <person name="Lubonja R."/>
            <person name="Lui A."/>
            <person name="MacDonald P."/>
            <person name="Magnisalis V."/>
            <person name="Maru K."/>
            <person name="Matthews C."/>
            <person name="McCusker W."/>
            <person name="McDonough S."/>
            <person name="Mehta T."/>
            <person name="Meldrim J."/>
            <person name="Meneus L."/>
            <person name="Mihai O."/>
            <person name="Mihalev A."/>
            <person name="Mihova T."/>
            <person name="Mittelman R."/>
            <person name="Mlenga V."/>
            <person name="Montmayeur A."/>
            <person name="Mulrain L."/>
            <person name="Navidi A."/>
            <person name="Naylor J."/>
            <person name="Negash T."/>
            <person name="Nguyen T."/>
            <person name="Nguyen N."/>
            <person name="Nicol R."/>
            <person name="Norbu C."/>
            <person name="Norbu N."/>
            <person name="Novod N."/>
            <person name="O'Neill B."/>
            <person name="Osman S."/>
            <person name="Markiewicz E."/>
            <person name="Oyono O.L."/>
            <person name="Patti C."/>
            <person name="Phunkhang P."/>
            <person name="Pierre F."/>
            <person name="Priest M."/>
            <person name="Raghuraman S."/>
            <person name="Rege F."/>
            <person name="Reyes R."/>
            <person name="Rise C."/>
            <person name="Rogov P."/>
            <person name="Ross K."/>
            <person name="Ryan E."/>
            <person name="Settipalli S."/>
            <person name="Shea T."/>
            <person name="Sherpa N."/>
            <person name="Shi L."/>
            <person name="Shih D."/>
            <person name="Sparrow T."/>
            <person name="Spaulding J."/>
            <person name="Stalker J."/>
            <person name="Stange-Thomann N."/>
            <person name="Stavropoulos S."/>
            <person name="Stone C."/>
            <person name="Strader C."/>
            <person name="Tesfaye S."/>
            <person name="Thomson T."/>
            <person name="Thoulutsang Y."/>
            <person name="Thoulutsang D."/>
            <person name="Topham K."/>
            <person name="Topping I."/>
            <person name="Tsamla T."/>
            <person name="Vassiliev H."/>
            <person name="Vo A."/>
            <person name="Wangchuk T."/>
            <person name="Wangdi T."/>
            <person name="Weiand M."/>
            <person name="Wilkinson J."/>
            <person name="Wilson A."/>
            <person name="Yadav S."/>
            <person name="Young G."/>
            <person name="Yu Q."/>
            <person name="Zembek L."/>
            <person name="Zhong D."/>
            <person name="Zimmer A."/>
            <person name="Zwirko Z."/>
            <person name="Jaffe D.B."/>
            <person name="Alvarez P."/>
            <person name="Brockman W."/>
            <person name="Butler J."/>
            <person name="Chin C."/>
            <person name="Gnerre S."/>
            <person name="Grabherr M."/>
            <person name="Kleber M."/>
            <person name="Mauceli E."/>
            <person name="MacCallum I."/>
        </authorList>
    </citation>
    <scope>NUCLEOTIDE SEQUENCE [LARGE SCALE GENOMIC DNA]</scope>
    <source>
        <strain evidence="4">Tucson 14024-0371.13</strain>
    </source>
</reference>
<dbReference type="EMBL" id="CH902622">
    <property type="protein sequence ID" value="EDV34375.1"/>
    <property type="molecule type" value="Genomic_DNA"/>
</dbReference>
<accession>B3MRH0</accession>
<feature type="compositionally biased region" description="Polar residues" evidence="1">
    <location>
        <begin position="13"/>
        <end position="26"/>
    </location>
</feature>
<dbReference type="PANTHER" id="PTHR22667:SF0">
    <property type="entry name" value="AT01380P-RELATED"/>
    <property type="match status" value="1"/>
</dbReference>
<feature type="domain" description="BACK" evidence="2">
    <location>
        <begin position="264"/>
        <end position="366"/>
    </location>
</feature>
<dbReference type="KEGG" id="dan:6503964"/>
<sequence>MSDSETTARAESSDTTLVSSKENINASEIPETENIGDGASKPGASEAKSSSSDNVSEYSLESNQTITGDAGTQEDDPSSCPPSSSSSDAYTACNTAAFHWRTFTDNDYADWNTIKQLNKRVPFISFFSILKVKQCPTTVGDQQSKPTLQKLVEERVACNLCATTRIWVGDFDHFDCIPSLLKCYSVWFATRDWRLQEFEFEPNDVPAVGFEMLYKWMRTTEIPELENIVPTLQAAKHLKVSLLETELWKRVSHDSVREKLAFRCYVQAQKLPELAELREIMLSRIRNYFLPMVGSQHFLDLDVDALEQLLLRDTLGVNSEMEIFFAVLRWVGHCPELVHKRLPHMQRLMDCVRFHYVPMTFLFSLRESCTRTDKREIFRPDPVLLALNTDPRTMSRMEDAMAFIGTRCQYNTDEFVLMCSRKALELVYPRLWQYHPKCSYHAPKLVFPYKHKFTATDFSEYIASLQEAWSGDGPEDWGKSQMEDLEPDILISIRDGKKTAKSDEVRSATPTPSSARRRK</sequence>
<dbReference type="CDD" id="cd14733">
    <property type="entry name" value="BACK"/>
    <property type="match status" value="1"/>
</dbReference>
<evidence type="ECO:0000256" key="1">
    <source>
        <dbReference type="SAM" id="MobiDB-lite"/>
    </source>
</evidence>
<dbReference type="eggNOG" id="ENOG502TB5F">
    <property type="taxonomic scope" value="Eukaryota"/>
</dbReference>
<evidence type="ECO:0000313" key="4">
    <source>
        <dbReference type="Proteomes" id="UP000007801"/>
    </source>
</evidence>
<dbReference type="PANTHER" id="PTHR22667">
    <property type="entry name" value="AT01380P-RELATED"/>
    <property type="match status" value="1"/>
</dbReference>
<dbReference type="HOGENOM" id="CLU_039974_0_0_1"/>
<gene>
    <name evidence="3" type="primary">Dana\GF21280</name>
    <name evidence="3" type="synonym">dana_GLEANR_4492</name>
    <name evidence="3" type="ORF">GF21280</name>
</gene>
<dbReference type="Proteomes" id="UP000007801">
    <property type="component" value="Unassembled WGS sequence"/>
</dbReference>
<dbReference type="Pfam" id="PF07707">
    <property type="entry name" value="BACK"/>
    <property type="match status" value="1"/>
</dbReference>
<feature type="compositionally biased region" description="Polar residues" evidence="1">
    <location>
        <begin position="508"/>
        <end position="519"/>
    </location>
</feature>
<dbReference type="PhylomeDB" id="B3MRH0"/>
<feature type="region of interest" description="Disordered" evidence="1">
    <location>
        <begin position="1"/>
        <end position="85"/>
    </location>
</feature>
<keyword evidence="4" id="KW-1185">Reference proteome</keyword>
<dbReference type="OrthoDB" id="6350321at2759"/>
<dbReference type="SMART" id="SM00875">
    <property type="entry name" value="BACK"/>
    <property type="match status" value="1"/>
</dbReference>